<name>A0A7U4E924_RUNSL</name>
<dbReference type="EMBL" id="CP002860">
    <property type="protein sequence ID" value="AEI52003.1"/>
    <property type="molecule type" value="Genomic_DNA"/>
</dbReference>
<sequence length="158" mass="17695">MTILNNLIKSLLGGILLSASLMACIPENRKRSGTSPVGTWRLITGTLIENNDTTVTDYTQNVSFIKIINDTHFAFLQHDLNKGKDSAAIFTAGGGRYTFIDSVYSEQLEYCSDRAWEGHSFVFSIDLKNDTLIQRGVEKVESEGVNRINIEKYVRVQN</sequence>
<dbReference type="RefSeq" id="WP_013921674.1">
    <property type="nucleotide sequence ID" value="NC_015693.1"/>
</dbReference>
<reference evidence="2" key="1">
    <citation type="submission" date="2011-06" db="EMBL/GenBank/DDBJ databases">
        <title>The complete genome of plasmid 1 of Runella slithyformis DSM 19594.</title>
        <authorList>
            <consortium name="US DOE Joint Genome Institute (JGI-PGF)"/>
            <person name="Lucas S."/>
            <person name="Han J."/>
            <person name="Lapidus A."/>
            <person name="Bruce D."/>
            <person name="Goodwin L."/>
            <person name="Pitluck S."/>
            <person name="Peters L."/>
            <person name="Kyrpides N."/>
            <person name="Mavromatis K."/>
            <person name="Ivanova N."/>
            <person name="Ovchinnikova G."/>
            <person name="Zhang X."/>
            <person name="Misra M."/>
            <person name="Detter J.C."/>
            <person name="Tapia R."/>
            <person name="Han C."/>
            <person name="Land M."/>
            <person name="Hauser L."/>
            <person name="Markowitz V."/>
            <person name="Cheng J.-F."/>
            <person name="Hugenholtz P."/>
            <person name="Woyke T."/>
            <person name="Wu D."/>
            <person name="Tindall B."/>
            <person name="Faehrich R."/>
            <person name="Brambilla E."/>
            <person name="Klenk H.-P."/>
            <person name="Eisen J.A."/>
        </authorList>
    </citation>
    <scope>NUCLEOTIDE SEQUENCE [LARGE SCALE GENOMIC DNA]</scope>
    <source>
        <strain evidence="2">ATCC 29530 / DSM 19594 / LMG 11500 / NCIMB 11436 / LSU 4</strain>
        <plasmid evidence="2">pRUNSL01</plasmid>
    </source>
</reference>
<protein>
    <recommendedName>
        <fullName evidence="3">Lipocalin-like domain-containing protein</fullName>
    </recommendedName>
</protein>
<keyword evidence="2" id="KW-1185">Reference proteome</keyword>
<proteinExistence type="predicted"/>
<keyword evidence="1" id="KW-0614">Plasmid</keyword>
<organism evidence="1 2">
    <name type="scientific">Runella slithyformis (strain ATCC 29530 / DSM 19594 / LMG 11500 / NCIMB 11436 / LSU 4)</name>
    <dbReference type="NCBI Taxonomy" id="761193"/>
    <lineage>
        <taxon>Bacteria</taxon>
        <taxon>Pseudomonadati</taxon>
        <taxon>Bacteroidota</taxon>
        <taxon>Cytophagia</taxon>
        <taxon>Cytophagales</taxon>
        <taxon>Spirosomataceae</taxon>
        <taxon>Runella</taxon>
    </lineage>
</organism>
<geneLocation type="plasmid" evidence="1 2">
    <name>pRUNSL01</name>
</geneLocation>
<evidence type="ECO:0000313" key="1">
    <source>
        <dbReference type="EMBL" id="AEI52003.1"/>
    </source>
</evidence>
<dbReference type="KEGG" id="rsi:Runsl_5718"/>
<dbReference type="Proteomes" id="UP000000493">
    <property type="component" value="Plasmid pRUNSL01"/>
</dbReference>
<evidence type="ECO:0008006" key="3">
    <source>
        <dbReference type="Google" id="ProtNLM"/>
    </source>
</evidence>
<accession>A0A7U4E924</accession>
<gene>
    <name evidence="1" type="ordered locus">Runsl_5718</name>
</gene>
<dbReference type="AlphaFoldDB" id="A0A7U4E924"/>
<reference evidence="1 2" key="2">
    <citation type="journal article" date="2012" name="Stand. Genomic Sci.">
        <title>Complete genome sequence of the aquatic bacterium Runella slithyformis type strain (LSU 4(T)).</title>
        <authorList>
            <person name="Copeland A."/>
            <person name="Zhang X."/>
            <person name="Misra M."/>
            <person name="Lapidus A."/>
            <person name="Nolan M."/>
            <person name="Lucas S."/>
            <person name="Deshpande S."/>
            <person name="Cheng J.F."/>
            <person name="Tapia R."/>
            <person name="Goodwin L.A."/>
            <person name="Pitluck S."/>
            <person name="Liolios K."/>
            <person name="Pagani I."/>
            <person name="Ivanova N."/>
            <person name="Mikhailova N."/>
            <person name="Pati A."/>
            <person name="Chen A."/>
            <person name="Palaniappan K."/>
            <person name="Land M."/>
            <person name="Hauser L."/>
            <person name="Pan C."/>
            <person name="Jeffries C.D."/>
            <person name="Detter J.C."/>
            <person name="Brambilla E.M."/>
            <person name="Rohde M."/>
            <person name="Djao O.D."/>
            <person name="Goker M."/>
            <person name="Sikorski J."/>
            <person name="Tindall B.J."/>
            <person name="Woyke T."/>
            <person name="Bristow J."/>
            <person name="Eisen J.A."/>
            <person name="Markowitz V."/>
            <person name="Hugenholtz P."/>
            <person name="Kyrpides N.C."/>
            <person name="Klenk H.P."/>
            <person name="Mavromatis K."/>
        </authorList>
    </citation>
    <scope>NUCLEOTIDE SEQUENCE [LARGE SCALE GENOMIC DNA]</scope>
    <source>
        <strain evidence="2">ATCC 29530 / DSM 19594 / LMG 11500 / NCIMB 11436 / LSU 4</strain>
    </source>
</reference>
<evidence type="ECO:0000313" key="2">
    <source>
        <dbReference type="Proteomes" id="UP000000493"/>
    </source>
</evidence>